<comment type="caution">
    <text evidence="1">The sequence shown here is derived from an EMBL/GenBank/DDBJ whole genome shotgun (WGS) entry which is preliminary data.</text>
</comment>
<dbReference type="AlphaFoldDB" id="A0A392Q6F8"/>
<evidence type="ECO:0000313" key="1">
    <source>
        <dbReference type="EMBL" id="MCI19492.1"/>
    </source>
</evidence>
<feature type="non-terminal residue" evidence="1">
    <location>
        <position position="68"/>
    </location>
</feature>
<proteinExistence type="predicted"/>
<dbReference type="Proteomes" id="UP000265520">
    <property type="component" value="Unassembled WGS sequence"/>
</dbReference>
<sequence length="68" mass="7590">MYSIKVFVRDTGNANRFAHITKNNGSDRYAEHTGGGLPVEHVGKGNLMQLRKTAEAGETSFWPQARRD</sequence>
<evidence type="ECO:0000313" key="2">
    <source>
        <dbReference type="Proteomes" id="UP000265520"/>
    </source>
</evidence>
<organism evidence="1 2">
    <name type="scientific">Trifolium medium</name>
    <dbReference type="NCBI Taxonomy" id="97028"/>
    <lineage>
        <taxon>Eukaryota</taxon>
        <taxon>Viridiplantae</taxon>
        <taxon>Streptophyta</taxon>
        <taxon>Embryophyta</taxon>
        <taxon>Tracheophyta</taxon>
        <taxon>Spermatophyta</taxon>
        <taxon>Magnoliopsida</taxon>
        <taxon>eudicotyledons</taxon>
        <taxon>Gunneridae</taxon>
        <taxon>Pentapetalae</taxon>
        <taxon>rosids</taxon>
        <taxon>fabids</taxon>
        <taxon>Fabales</taxon>
        <taxon>Fabaceae</taxon>
        <taxon>Papilionoideae</taxon>
        <taxon>50 kb inversion clade</taxon>
        <taxon>NPAAA clade</taxon>
        <taxon>Hologalegina</taxon>
        <taxon>IRL clade</taxon>
        <taxon>Trifolieae</taxon>
        <taxon>Trifolium</taxon>
    </lineage>
</organism>
<keyword evidence="2" id="KW-1185">Reference proteome</keyword>
<protein>
    <submittedName>
        <fullName evidence="1">B3 domain-containing transcription repressor VAL1-like</fullName>
    </submittedName>
</protein>
<accession>A0A392Q6F8</accession>
<name>A0A392Q6F8_9FABA</name>
<reference evidence="1 2" key="1">
    <citation type="journal article" date="2018" name="Front. Plant Sci.">
        <title>Red Clover (Trifolium pratense) and Zigzag Clover (T. medium) - A Picture of Genomic Similarities and Differences.</title>
        <authorList>
            <person name="Dluhosova J."/>
            <person name="Istvanek J."/>
            <person name="Nedelnik J."/>
            <person name="Repkova J."/>
        </authorList>
    </citation>
    <scope>NUCLEOTIDE SEQUENCE [LARGE SCALE GENOMIC DNA]</scope>
    <source>
        <strain evidence="2">cv. 10/8</strain>
        <tissue evidence="1">Leaf</tissue>
    </source>
</reference>
<dbReference type="EMBL" id="LXQA010115063">
    <property type="protein sequence ID" value="MCI19492.1"/>
    <property type="molecule type" value="Genomic_DNA"/>
</dbReference>